<accession>R4KKZ6</accession>
<dbReference type="Proteomes" id="UP000013520">
    <property type="component" value="Chromosome"/>
</dbReference>
<keyword evidence="2" id="KW-1185">Reference proteome</keyword>
<gene>
    <name evidence="1" type="ORF">Desgi_4646</name>
</gene>
<reference evidence="1 2" key="1">
    <citation type="submission" date="2012-01" db="EMBL/GenBank/DDBJ databases">
        <title>Complete sequence of Desulfotomaculum gibsoniae DSM 7213.</title>
        <authorList>
            <consortium name="US DOE Joint Genome Institute"/>
            <person name="Lucas S."/>
            <person name="Han J."/>
            <person name="Lapidus A."/>
            <person name="Cheng J.-F."/>
            <person name="Goodwin L."/>
            <person name="Pitluck S."/>
            <person name="Peters L."/>
            <person name="Ovchinnikova G."/>
            <person name="Teshima H."/>
            <person name="Detter J.C."/>
            <person name="Han C."/>
            <person name="Tapia R."/>
            <person name="Land M."/>
            <person name="Hauser L."/>
            <person name="Kyrpides N."/>
            <person name="Ivanova N."/>
            <person name="Pagani I."/>
            <person name="Parshina S."/>
            <person name="Plugge C."/>
            <person name="Muyzer G."/>
            <person name="Kuever J."/>
            <person name="Ivanova A."/>
            <person name="Nazina T."/>
            <person name="Klenk H.-P."/>
            <person name="Brambilla E."/>
            <person name="Spring S."/>
            <person name="Stams A.F."/>
            <person name="Woyke T."/>
        </authorList>
    </citation>
    <scope>NUCLEOTIDE SEQUENCE [LARGE SCALE GENOMIC DNA]</scope>
    <source>
        <strain evidence="1 2">DSM 7213</strain>
    </source>
</reference>
<dbReference type="AlphaFoldDB" id="R4KKZ6"/>
<dbReference type="HOGENOM" id="CLU_191327_0_0_9"/>
<dbReference type="RefSeq" id="WP_006522283.1">
    <property type="nucleotide sequence ID" value="NC_021184.1"/>
</dbReference>
<name>R4KKZ6_9FIRM</name>
<dbReference type="EMBL" id="CP003273">
    <property type="protein sequence ID" value="AGL03873.1"/>
    <property type="molecule type" value="Genomic_DNA"/>
</dbReference>
<dbReference type="OrthoDB" id="1808887at2"/>
<organism evidence="1 2">
    <name type="scientific">Desulfoscipio gibsoniae DSM 7213</name>
    <dbReference type="NCBI Taxonomy" id="767817"/>
    <lineage>
        <taxon>Bacteria</taxon>
        <taxon>Bacillati</taxon>
        <taxon>Bacillota</taxon>
        <taxon>Clostridia</taxon>
        <taxon>Eubacteriales</taxon>
        <taxon>Desulfallaceae</taxon>
        <taxon>Desulfoscipio</taxon>
    </lineage>
</organism>
<dbReference type="KEGG" id="dgi:Desgi_4646"/>
<evidence type="ECO:0000313" key="2">
    <source>
        <dbReference type="Proteomes" id="UP000013520"/>
    </source>
</evidence>
<sequence length="86" mass="9557">MNKYIDVDEFVKTRQDEITQLVNTALNRAGDIVQQKVAAGEIKANMQEVLPLLLYEVLITNTVTTLRLVAEMINSEHTAGDGGMDH</sequence>
<evidence type="ECO:0000313" key="1">
    <source>
        <dbReference type="EMBL" id="AGL03873.1"/>
    </source>
</evidence>
<proteinExistence type="predicted"/>
<protein>
    <submittedName>
        <fullName evidence="1">Uncharacterized protein</fullName>
    </submittedName>
</protein>